<organism evidence="4 5">
    <name type="scientific">Galdieria sulphuraria</name>
    <name type="common">Red alga</name>
    <dbReference type="NCBI Taxonomy" id="130081"/>
    <lineage>
        <taxon>Eukaryota</taxon>
        <taxon>Rhodophyta</taxon>
        <taxon>Bangiophyceae</taxon>
        <taxon>Galdieriales</taxon>
        <taxon>Galdieriaceae</taxon>
        <taxon>Galdieria</taxon>
    </lineage>
</organism>
<feature type="region of interest" description="Disordered" evidence="2">
    <location>
        <begin position="154"/>
        <end position="174"/>
    </location>
</feature>
<dbReference type="PROSITE" id="PS50076">
    <property type="entry name" value="DNAJ_2"/>
    <property type="match status" value="1"/>
</dbReference>
<dbReference type="PROSITE" id="PS00636">
    <property type="entry name" value="DNAJ_1"/>
    <property type="match status" value="1"/>
</dbReference>
<dbReference type="InterPro" id="IPR018253">
    <property type="entry name" value="DnaJ_domain_CS"/>
</dbReference>
<feature type="domain" description="J" evidence="3">
    <location>
        <begin position="43"/>
        <end position="108"/>
    </location>
</feature>
<dbReference type="AlphaFoldDB" id="M2Y3P6"/>
<dbReference type="GeneID" id="17089167"/>
<dbReference type="SUPFAM" id="SSF46565">
    <property type="entry name" value="Chaperone J-domain"/>
    <property type="match status" value="1"/>
</dbReference>
<sequence length="194" mass="22200">MLLYEMLLFNPVVMETCHSTRRLVFLFCLAILTVFTLANAKRSYYNVLGVDKNASDREIKRAYHQLARKYHPDKNGGEKQAELKFREIAEAYEVLSDPQKREVYDLYGEEGLQQGTSEGFRAQGSSTRFSEQAFQGFPFGDFFMNDFFGKGPNARSFKTSKNNRKSSNSRGGNRNCRTTKVCVNGKCQITTECF</sequence>
<dbReference type="SMART" id="SM00271">
    <property type="entry name" value="DnaJ"/>
    <property type="match status" value="1"/>
</dbReference>
<dbReference type="PANTHER" id="PTHR44360">
    <property type="entry name" value="DNAJ HOMOLOG SUBFAMILY B MEMBER 9"/>
    <property type="match status" value="1"/>
</dbReference>
<reference evidence="5" key="1">
    <citation type="journal article" date="2013" name="Science">
        <title>Gene transfer from bacteria and archaea facilitated evolution of an extremophilic eukaryote.</title>
        <authorList>
            <person name="Schonknecht G."/>
            <person name="Chen W.H."/>
            <person name="Ternes C.M."/>
            <person name="Barbier G.G."/>
            <person name="Shrestha R.P."/>
            <person name="Stanke M."/>
            <person name="Brautigam A."/>
            <person name="Baker B.J."/>
            <person name="Banfield J.F."/>
            <person name="Garavito R.M."/>
            <person name="Carr K."/>
            <person name="Wilkerson C."/>
            <person name="Rensing S.A."/>
            <person name="Gagneul D."/>
            <person name="Dickenson N.E."/>
            <person name="Oesterhelt C."/>
            <person name="Lercher M.J."/>
            <person name="Weber A.P."/>
        </authorList>
    </citation>
    <scope>NUCLEOTIDE SEQUENCE [LARGE SCALE GENOMIC DNA]</scope>
    <source>
        <strain evidence="5">074W</strain>
    </source>
</reference>
<gene>
    <name evidence="4" type="ORF">Gasu_23410</name>
</gene>
<evidence type="ECO:0000313" key="5">
    <source>
        <dbReference type="Proteomes" id="UP000030680"/>
    </source>
</evidence>
<dbReference type="STRING" id="130081.M2Y3P6"/>
<dbReference type="InterPro" id="IPR036869">
    <property type="entry name" value="J_dom_sf"/>
</dbReference>
<dbReference type="Gramene" id="EME30439">
    <property type="protein sequence ID" value="EME30439"/>
    <property type="gene ID" value="Gasu_23410"/>
</dbReference>
<dbReference type="Proteomes" id="UP000030680">
    <property type="component" value="Unassembled WGS sequence"/>
</dbReference>
<dbReference type="InterPro" id="IPR051948">
    <property type="entry name" value="Hsp70_co-chaperone_J-domain"/>
</dbReference>
<accession>M2Y3P6</accession>
<evidence type="ECO:0000259" key="3">
    <source>
        <dbReference type="PROSITE" id="PS50076"/>
    </source>
</evidence>
<proteinExistence type="predicted"/>
<dbReference type="GO" id="GO:0051787">
    <property type="term" value="F:misfolded protein binding"/>
    <property type="evidence" value="ECO:0007669"/>
    <property type="project" value="TreeGrafter"/>
</dbReference>
<keyword evidence="1" id="KW-0143">Chaperone</keyword>
<protein>
    <submittedName>
        <fullName evidence="4">Molecular chaperone DnaJ</fullName>
    </submittedName>
</protein>
<dbReference type="RefSeq" id="XP_005706959.1">
    <property type="nucleotide sequence ID" value="XM_005706902.1"/>
</dbReference>
<evidence type="ECO:0000313" key="4">
    <source>
        <dbReference type="EMBL" id="EME30439.1"/>
    </source>
</evidence>
<dbReference type="PANTHER" id="PTHR44360:SF1">
    <property type="entry name" value="DNAJ HOMOLOG SUBFAMILY B MEMBER 9"/>
    <property type="match status" value="1"/>
</dbReference>
<evidence type="ECO:0000256" key="1">
    <source>
        <dbReference type="ARBA" id="ARBA00023186"/>
    </source>
</evidence>
<dbReference type="GO" id="GO:0051087">
    <property type="term" value="F:protein-folding chaperone binding"/>
    <property type="evidence" value="ECO:0007669"/>
    <property type="project" value="TreeGrafter"/>
</dbReference>
<dbReference type="Pfam" id="PF00226">
    <property type="entry name" value="DnaJ"/>
    <property type="match status" value="1"/>
</dbReference>
<name>M2Y3P6_GALSU</name>
<dbReference type="CDD" id="cd06257">
    <property type="entry name" value="DnaJ"/>
    <property type="match status" value="1"/>
</dbReference>
<dbReference type="KEGG" id="gsl:Gasu_23410"/>
<dbReference type="GO" id="GO:0005783">
    <property type="term" value="C:endoplasmic reticulum"/>
    <property type="evidence" value="ECO:0007669"/>
    <property type="project" value="TreeGrafter"/>
</dbReference>
<dbReference type="PRINTS" id="PR00625">
    <property type="entry name" value="JDOMAIN"/>
</dbReference>
<dbReference type="InterPro" id="IPR001623">
    <property type="entry name" value="DnaJ_domain"/>
</dbReference>
<dbReference type="OrthoDB" id="5699at2759"/>
<dbReference type="GO" id="GO:0036503">
    <property type="term" value="P:ERAD pathway"/>
    <property type="evidence" value="ECO:0007669"/>
    <property type="project" value="TreeGrafter"/>
</dbReference>
<keyword evidence="5" id="KW-1185">Reference proteome</keyword>
<dbReference type="EMBL" id="KB454500">
    <property type="protein sequence ID" value="EME30439.1"/>
    <property type="molecule type" value="Genomic_DNA"/>
</dbReference>
<evidence type="ECO:0000256" key="2">
    <source>
        <dbReference type="SAM" id="MobiDB-lite"/>
    </source>
</evidence>
<dbReference type="Gene3D" id="1.10.287.110">
    <property type="entry name" value="DnaJ domain"/>
    <property type="match status" value="1"/>
</dbReference>
<dbReference type="eggNOG" id="KOG0714">
    <property type="taxonomic scope" value="Eukaryota"/>
</dbReference>
<dbReference type="OMA" id="CQITTEC"/>